<comment type="subcellular location">
    <subcellularLocation>
        <location evidence="1">Membrane</location>
        <topology evidence="1">Multi-pass membrane protein</topology>
    </subcellularLocation>
</comment>
<feature type="transmembrane region" description="Helical" evidence="6">
    <location>
        <begin position="92"/>
        <end position="113"/>
    </location>
</feature>
<evidence type="ECO:0000256" key="1">
    <source>
        <dbReference type="ARBA" id="ARBA00004141"/>
    </source>
</evidence>
<gene>
    <name evidence="8" type="ORF">PSALAMII_LOCUS7031</name>
</gene>
<organism evidence="8 9">
    <name type="scientific">Penicillium salamii</name>
    <dbReference type="NCBI Taxonomy" id="1612424"/>
    <lineage>
        <taxon>Eukaryota</taxon>
        <taxon>Fungi</taxon>
        <taxon>Dikarya</taxon>
        <taxon>Ascomycota</taxon>
        <taxon>Pezizomycotina</taxon>
        <taxon>Eurotiomycetes</taxon>
        <taxon>Eurotiomycetidae</taxon>
        <taxon>Eurotiales</taxon>
        <taxon>Aspergillaceae</taxon>
        <taxon>Penicillium</taxon>
    </lineage>
</organism>
<feature type="transmembrane region" description="Helical" evidence="6">
    <location>
        <begin position="219"/>
        <end position="238"/>
    </location>
</feature>
<feature type="transmembrane region" description="Helical" evidence="6">
    <location>
        <begin position="20"/>
        <end position="40"/>
    </location>
</feature>
<dbReference type="PANTHER" id="PTHR33048:SF162">
    <property type="entry name" value="SATRATOXIN BIOSYNTHESIS SC1 CLUSTER PROTEIN 4"/>
    <property type="match status" value="1"/>
</dbReference>
<feature type="domain" description="Rhodopsin" evidence="7">
    <location>
        <begin position="36"/>
        <end position="279"/>
    </location>
</feature>
<dbReference type="OrthoDB" id="9986677at2759"/>
<evidence type="ECO:0000256" key="6">
    <source>
        <dbReference type="SAM" id="Phobius"/>
    </source>
</evidence>
<sequence length="380" mass="42062">MTDLSVPHNMIAHLPSNGLIGITWGGASLAIVFISARLVVRVKYMKRLLADDYFMLFALVLLVANAILHTLQTPHLYYLGLHPTGAEIEYHVLHYLCYEFAISGIFWTILWSVKGSFLALFWMVSDGLPVYRRAWWAVVVFACLAYLGCWVVLVYTCHPPSSYFKYGPGQCGKPIDFKGFTIAISYSTSVDIVTDLLVMSLPLRIIWVAKINLKQKVGLALVFLIGFAIIAAAIVRAVEISGTSTFSDPGALAVWGIVETSICKLSPFVVGSLPPFRAIISPPMSAVRSPYGSSGVRPNSYDRNNSAHGKGPSIPVGWGDSPPAHSYRIYHNQYDGIRSQDVQSTEDHSAWPLDRVYPTLSRELLARKIKVEQDFVSFSL</sequence>
<protein>
    <recommendedName>
        <fullName evidence="7">Rhodopsin domain-containing protein</fullName>
    </recommendedName>
</protein>
<keyword evidence="4 6" id="KW-0472">Membrane</keyword>
<evidence type="ECO:0000256" key="4">
    <source>
        <dbReference type="ARBA" id="ARBA00023136"/>
    </source>
</evidence>
<accession>A0A9W4NP38</accession>
<comment type="similarity">
    <text evidence="5">Belongs to the SAT4 family.</text>
</comment>
<evidence type="ECO:0000256" key="3">
    <source>
        <dbReference type="ARBA" id="ARBA00022989"/>
    </source>
</evidence>
<dbReference type="GO" id="GO:0016020">
    <property type="term" value="C:membrane"/>
    <property type="evidence" value="ECO:0007669"/>
    <property type="project" value="UniProtKB-SubCell"/>
</dbReference>
<dbReference type="InterPro" id="IPR049326">
    <property type="entry name" value="Rhodopsin_dom_fungi"/>
</dbReference>
<evidence type="ECO:0000256" key="2">
    <source>
        <dbReference type="ARBA" id="ARBA00022692"/>
    </source>
</evidence>
<dbReference type="AlphaFoldDB" id="A0A9W4NP38"/>
<reference evidence="8" key="1">
    <citation type="submission" date="2021-07" db="EMBL/GenBank/DDBJ databases">
        <authorList>
            <person name="Branca A.L. A."/>
        </authorList>
    </citation>
    <scope>NUCLEOTIDE SEQUENCE</scope>
</reference>
<keyword evidence="3 6" id="KW-1133">Transmembrane helix</keyword>
<evidence type="ECO:0000313" key="9">
    <source>
        <dbReference type="Proteomes" id="UP001152649"/>
    </source>
</evidence>
<keyword evidence="9" id="KW-1185">Reference proteome</keyword>
<dbReference type="EMBL" id="CAJVPG010000333">
    <property type="protein sequence ID" value="CAG8393568.1"/>
    <property type="molecule type" value="Genomic_DNA"/>
</dbReference>
<keyword evidence="2 6" id="KW-0812">Transmembrane</keyword>
<proteinExistence type="inferred from homology"/>
<dbReference type="Proteomes" id="UP001152649">
    <property type="component" value="Unassembled WGS sequence"/>
</dbReference>
<evidence type="ECO:0000256" key="5">
    <source>
        <dbReference type="ARBA" id="ARBA00038359"/>
    </source>
</evidence>
<evidence type="ECO:0000313" key="8">
    <source>
        <dbReference type="EMBL" id="CAG8393568.1"/>
    </source>
</evidence>
<feature type="transmembrane region" description="Helical" evidence="6">
    <location>
        <begin position="183"/>
        <end position="207"/>
    </location>
</feature>
<name>A0A9W4NP38_9EURO</name>
<comment type="caution">
    <text evidence="8">The sequence shown here is derived from an EMBL/GenBank/DDBJ whole genome shotgun (WGS) entry which is preliminary data.</text>
</comment>
<dbReference type="PANTHER" id="PTHR33048">
    <property type="entry name" value="PTH11-LIKE INTEGRAL MEMBRANE PROTEIN (AFU_ORTHOLOGUE AFUA_5G11245)"/>
    <property type="match status" value="1"/>
</dbReference>
<evidence type="ECO:0000259" key="7">
    <source>
        <dbReference type="Pfam" id="PF20684"/>
    </source>
</evidence>
<dbReference type="InterPro" id="IPR052337">
    <property type="entry name" value="SAT4-like"/>
</dbReference>
<feature type="transmembrane region" description="Helical" evidence="6">
    <location>
        <begin position="134"/>
        <end position="155"/>
    </location>
</feature>
<dbReference type="Pfam" id="PF20684">
    <property type="entry name" value="Fung_rhodopsin"/>
    <property type="match status" value="1"/>
</dbReference>
<feature type="transmembrane region" description="Helical" evidence="6">
    <location>
        <begin position="52"/>
        <end position="72"/>
    </location>
</feature>